<comment type="subcellular location">
    <subcellularLocation>
        <location evidence="1">Nucleus</location>
    </subcellularLocation>
</comment>
<dbReference type="InterPro" id="IPR015943">
    <property type="entry name" value="WD40/YVTN_repeat-like_dom_sf"/>
</dbReference>
<dbReference type="InterPro" id="IPR001680">
    <property type="entry name" value="WD40_rpt"/>
</dbReference>
<reference evidence="7" key="1">
    <citation type="submission" date="2016-05" db="EMBL/GenBank/DDBJ databases">
        <title>Comparative genomics of biotechnologically important yeasts.</title>
        <authorList>
            <consortium name="DOE Joint Genome Institute"/>
            <person name="Riley R."/>
            <person name="Haridas S."/>
            <person name="Wolfe K.H."/>
            <person name="Lopes M.R."/>
            <person name="Hittinger C.T."/>
            <person name="Goker M."/>
            <person name="Salamov A."/>
            <person name="Wisecaver J."/>
            <person name="Long T.M."/>
            <person name="Aerts A.L."/>
            <person name="Barry K."/>
            <person name="Choi C."/>
            <person name="Clum A."/>
            <person name="Coughlan A.Y."/>
            <person name="Deshpande S."/>
            <person name="Douglass A.P."/>
            <person name="Hanson S.J."/>
            <person name="Klenk H.-P."/>
            <person name="Labutti K."/>
            <person name="Lapidus A."/>
            <person name="Lindquist E."/>
            <person name="Lipzen A."/>
            <person name="Meier-Kolthoff J.P."/>
            <person name="Ohm R.A."/>
            <person name="Otillar R.P."/>
            <person name="Pangilinan J."/>
            <person name="Peng Y."/>
            <person name="Rokas A."/>
            <person name="Rosa C.A."/>
            <person name="Scheuner C."/>
            <person name="Sibirny A.A."/>
            <person name="Slot J.C."/>
            <person name="Stielow J.B."/>
            <person name="Sun H."/>
            <person name="Kurtzman C.P."/>
            <person name="Blackwell M."/>
            <person name="Grigoriev I.V."/>
            <person name="Jeffries T.W."/>
        </authorList>
    </citation>
    <scope>NUCLEOTIDE SEQUENCE [LARGE SCALE GENOMIC DNA]</scope>
    <source>
        <strain evidence="7">NRRL Y-2460</strain>
    </source>
</reference>
<proteinExistence type="predicted"/>
<dbReference type="InterPro" id="IPR036322">
    <property type="entry name" value="WD40_repeat_dom_sf"/>
</dbReference>
<organism evidence="6 7">
    <name type="scientific">Pachysolen tannophilus NRRL Y-2460</name>
    <dbReference type="NCBI Taxonomy" id="669874"/>
    <lineage>
        <taxon>Eukaryota</taxon>
        <taxon>Fungi</taxon>
        <taxon>Dikarya</taxon>
        <taxon>Ascomycota</taxon>
        <taxon>Saccharomycotina</taxon>
        <taxon>Pichiomycetes</taxon>
        <taxon>Pachysolenaceae</taxon>
        <taxon>Pachysolen</taxon>
    </lineage>
</organism>
<dbReference type="AlphaFoldDB" id="A0A1E4U271"/>
<dbReference type="InterPro" id="IPR019775">
    <property type="entry name" value="WD40_repeat_CS"/>
</dbReference>
<dbReference type="OrthoDB" id="196858at2759"/>
<dbReference type="PANTHER" id="PTHR44040:SF1">
    <property type="entry name" value="RETINOBLASTOMA-BINDING PROTEIN 5"/>
    <property type="match status" value="1"/>
</dbReference>
<dbReference type="STRING" id="669874.A0A1E4U271"/>
<evidence type="ECO:0000256" key="1">
    <source>
        <dbReference type="ARBA" id="ARBA00004123"/>
    </source>
</evidence>
<dbReference type="SUPFAM" id="SSF50978">
    <property type="entry name" value="WD40 repeat-like"/>
    <property type="match status" value="1"/>
</dbReference>
<dbReference type="Proteomes" id="UP000094236">
    <property type="component" value="Unassembled WGS sequence"/>
</dbReference>
<evidence type="ECO:0000256" key="4">
    <source>
        <dbReference type="ARBA" id="ARBA00023242"/>
    </source>
</evidence>
<gene>
    <name evidence="6" type="ORF">PACTADRAFT_47911</name>
</gene>
<dbReference type="InterPro" id="IPR037850">
    <property type="entry name" value="RBBP5/Swd1"/>
</dbReference>
<dbReference type="PROSITE" id="PS50294">
    <property type="entry name" value="WD_REPEATS_REGION"/>
    <property type="match status" value="1"/>
</dbReference>
<keyword evidence="3" id="KW-0677">Repeat</keyword>
<dbReference type="EMBL" id="KV454011">
    <property type="protein sequence ID" value="ODV98090.1"/>
    <property type="molecule type" value="Genomic_DNA"/>
</dbReference>
<evidence type="ECO:0000256" key="3">
    <source>
        <dbReference type="ARBA" id="ARBA00022737"/>
    </source>
</evidence>
<evidence type="ECO:0000256" key="5">
    <source>
        <dbReference type="PROSITE-ProRule" id="PRU00221"/>
    </source>
</evidence>
<feature type="repeat" description="WD" evidence="5">
    <location>
        <begin position="64"/>
        <end position="105"/>
    </location>
</feature>
<dbReference type="Pfam" id="PF00400">
    <property type="entry name" value="WD40"/>
    <property type="match status" value="2"/>
</dbReference>
<keyword evidence="7" id="KW-1185">Reference proteome</keyword>
<evidence type="ECO:0000256" key="2">
    <source>
        <dbReference type="ARBA" id="ARBA00022574"/>
    </source>
</evidence>
<evidence type="ECO:0000313" key="7">
    <source>
        <dbReference type="Proteomes" id="UP000094236"/>
    </source>
</evidence>
<dbReference type="SMART" id="SM00320">
    <property type="entry name" value="WD40"/>
    <property type="match status" value="5"/>
</dbReference>
<evidence type="ECO:0000313" key="6">
    <source>
        <dbReference type="EMBL" id="ODV98090.1"/>
    </source>
</evidence>
<dbReference type="PROSITE" id="PS50082">
    <property type="entry name" value="WD_REPEATS_2"/>
    <property type="match status" value="1"/>
</dbReference>
<keyword evidence="4" id="KW-0539">Nucleus</keyword>
<dbReference type="PANTHER" id="PTHR44040">
    <property type="entry name" value="RETINOBLASTOMA-BINDING PROTEIN 5"/>
    <property type="match status" value="1"/>
</dbReference>
<dbReference type="PROSITE" id="PS00678">
    <property type="entry name" value="WD_REPEATS_1"/>
    <property type="match status" value="1"/>
</dbReference>
<dbReference type="GO" id="GO:0048188">
    <property type="term" value="C:Set1C/COMPASS complex"/>
    <property type="evidence" value="ECO:0007669"/>
    <property type="project" value="InterPro"/>
</dbReference>
<name>A0A1E4U271_PACTA</name>
<keyword evidence="2 5" id="KW-0853">WD repeat</keyword>
<protein>
    <submittedName>
        <fullName evidence="6">Uncharacterized protein</fullName>
    </submittedName>
</protein>
<accession>A0A1E4U271</accession>
<dbReference type="Gene3D" id="2.130.10.10">
    <property type="entry name" value="YVTN repeat-like/Quinoprotein amine dehydrogenase"/>
    <property type="match status" value="2"/>
</dbReference>
<sequence>MNLSLLDPFAVAKEFPESLSNTLNFHHHSTFIKFNRKGDYLASGSIDGSILIVDYDTNGIIKILKNHTRAITSLSWSKCGRFLLSSSRDWKVCLWDLSTCEVIRSITFQSAIWNSELNPKNYYQFTASIFEDDPIFVDMSNDQDIIIQKLIDSKINITNEDKNGILKKQYTLYTTFHPSGDFIISGTSKGVINIIELLNFQIVYSNKLTNSNIKSITISHKNNKMAINSSDRIIRQINLIDLKNTPSEEWYFEVEHKYQDVVNKLQWNSISFNYTGEYLIASTFGSSHDIYMWETSMGSLIKILEGPKEELYDVDWNFKKCCIGCTGLDSGTIYIWSIIIPQKWSALAPDFVEIEENIEYDEKEDEFDTAIEEDYLTNNIDDNSNDIIDITTKDIVDARGLAIRDSFVIPVDLDELDTIDNFTSVEALSSDEEEYI</sequence>